<keyword evidence="3" id="KW-1185">Reference proteome</keyword>
<organism evidence="2 3">
    <name type="scientific">Ruania alba</name>
    <dbReference type="NCBI Taxonomy" id="648782"/>
    <lineage>
        <taxon>Bacteria</taxon>
        <taxon>Bacillati</taxon>
        <taxon>Actinomycetota</taxon>
        <taxon>Actinomycetes</taxon>
        <taxon>Micrococcales</taxon>
        <taxon>Ruaniaceae</taxon>
        <taxon>Ruania</taxon>
    </lineage>
</organism>
<reference evidence="3" key="1">
    <citation type="submission" date="2016-10" db="EMBL/GenBank/DDBJ databases">
        <authorList>
            <person name="Varghese N."/>
            <person name="Submissions S."/>
        </authorList>
    </citation>
    <scope>NUCLEOTIDE SEQUENCE [LARGE SCALE GENOMIC DNA]</scope>
    <source>
        <strain evidence="3">DSM 21368</strain>
    </source>
</reference>
<proteinExistence type="predicted"/>
<name>A0A1H5MN44_9MICO</name>
<dbReference type="AlphaFoldDB" id="A0A1H5MN44"/>
<accession>A0A1H5MN44</accession>
<dbReference type="InterPro" id="IPR002734">
    <property type="entry name" value="RibDG_C"/>
</dbReference>
<dbReference type="OrthoDB" id="7949219at2"/>
<sequence length="187" mass="19618">MTLVFTTLSASVDGYVSGRGARAGNGLGDGFRIFNWLSDDSSPNKAIAAYDGHRTGAVVSGRNTYEHADRWGGDSMVPGTPLFVVSRDPIPDAAPRQTIVTDGIESAIEQATEVAAEAGKDVKIAAGATATDALKVGLLDEIVINQVPVLLGGGHPFFHELPEAVELECISVAASQDVTHLTYRIVK</sequence>
<dbReference type="Proteomes" id="UP000199220">
    <property type="component" value="Unassembled WGS sequence"/>
</dbReference>
<evidence type="ECO:0000313" key="3">
    <source>
        <dbReference type="Proteomes" id="UP000199220"/>
    </source>
</evidence>
<dbReference type="Gene3D" id="3.40.430.10">
    <property type="entry name" value="Dihydrofolate Reductase, subunit A"/>
    <property type="match status" value="1"/>
</dbReference>
<dbReference type="EMBL" id="FNTX01000002">
    <property type="protein sequence ID" value="SEE90051.1"/>
    <property type="molecule type" value="Genomic_DNA"/>
</dbReference>
<protein>
    <submittedName>
        <fullName evidence="2">Dihydrofolate reductase</fullName>
    </submittedName>
</protein>
<dbReference type="InterPro" id="IPR024072">
    <property type="entry name" value="DHFR-like_dom_sf"/>
</dbReference>
<dbReference type="GO" id="GO:0008703">
    <property type="term" value="F:5-amino-6-(5-phosphoribosylamino)uracil reductase activity"/>
    <property type="evidence" value="ECO:0007669"/>
    <property type="project" value="InterPro"/>
</dbReference>
<dbReference type="RefSeq" id="WP_089774255.1">
    <property type="nucleotide sequence ID" value="NZ_FNTX01000002.1"/>
</dbReference>
<evidence type="ECO:0000259" key="1">
    <source>
        <dbReference type="Pfam" id="PF01872"/>
    </source>
</evidence>
<feature type="domain" description="Bacterial bifunctional deaminase-reductase C-terminal" evidence="1">
    <location>
        <begin position="4"/>
        <end position="178"/>
    </location>
</feature>
<gene>
    <name evidence="2" type="ORF">SAMN04488554_3471</name>
</gene>
<dbReference type="GO" id="GO:0009231">
    <property type="term" value="P:riboflavin biosynthetic process"/>
    <property type="evidence" value="ECO:0007669"/>
    <property type="project" value="InterPro"/>
</dbReference>
<dbReference type="STRING" id="648782.SAMN04488554_3471"/>
<dbReference type="SUPFAM" id="SSF53597">
    <property type="entry name" value="Dihydrofolate reductase-like"/>
    <property type="match status" value="1"/>
</dbReference>
<dbReference type="Pfam" id="PF01872">
    <property type="entry name" value="RibD_C"/>
    <property type="match status" value="1"/>
</dbReference>
<evidence type="ECO:0000313" key="2">
    <source>
        <dbReference type="EMBL" id="SEE90051.1"/>
    </source>
</evidence>